<sequence>MNREEVLEKTDLSIVPYEYGLMGMFFLNELVENQELVKVYTKDKRIHKKVYIRADILDRVGYRYHQFKYKFYNPYSKKSYFENRDSVVKLESSINTKDLVKKIKKKYINRAFNTLDPNRYSSVEEAKEALIRIVDNQKMREEGDIIMSTGYKKFMDSDVLGYLVENKVPVKFYYITGEEEILCLKMYDTYNYLAKNDEKGTTNLIHKSNVVKMEIMGDIEKIFVD</sequence>
<proteinExistence type="predicted"/>
<accession>A0A285IHC3</accession>
<organism evidence="1 2">
    <name type="scientific">Orenia metallireducens</name>
    <dbReference type="NCBI Taxonomy" id="1413210"/>
    <lineage>
        <taxon>Bacteria</taxon>
        <taxon>Bacillati</taxon>
        <taxon>Bacillota</taxon>
        <taxon>Clostridia</taxon>
        <taxon>Halanaerobiales</taxon>
        <taxon>Halobacteroidaceae</taxon>
        <taxon>Orenia</taxon>
    </lineage>
</organism>
<reference evidence="2" key="1">
    <citation type="submission" date="2017-09" db="EMBL/GenBank/DDBJ databases">
        <authorList>
            <person name="Varghese N."/>
            <person name="Submissions S."/>
        </authorList>
    </citation>
    <scope>NUCLEOTIDE SEQUENCE [LARGE SCALE GENOMIC DNA]</scope>
    <source>
        <strain evidence="2">MSL47</strain>
    </source>
</reference>
<gene>
    <name evidence="1" type="ORF">SAMN06265827_1507</name>
</gene>
<dbReference type="RefSeq" id="WP_097019629.1">
    <property type="nucleotide sequence ID" value="NZ_OBDZ01000050.1"/>
</dbReference>
<name>A0A285IHC3_9FIRM</name>
<evidence type="ECO:0000313" key="2">
    <source>
        <dbReference type="Proteomes" id="UP000219573"/>
    </source>
</evidence>
<protein>
    <submittedName>
        <fullName evidence="1">Uncharacterized protein</fullName>
    </submittedName>
</protein>
<evidence type="ECO:0000313" key="1">
    <source>
        <dbReference type="EMBL" id="SNY47385.1"/>
    </source>
</evidence>
<dbReference type="EMBL" id="OBDZ01000050">
    <property type="protein sequence ID" value="SNY47385.1"/>
    <property type="molecule type" value="Genomic_DNA"/>
</dbReference>
<keyword evidence="2" id="KW-1185">Reference proteome</keyword>
<dbReference type="Proteomes" id="UP000219573">
    <property type="component" value="Unassembled WGS sequence"/>
</dbReference>
<dbReference type="AlphaFoldDB" id="A0A285IHC3"/>